<keyword evidence="2" id="KW-1185">Reference proteome</keyword>
<name>A0A511ATP0_9LACT</name>
<comment type="caution">
    <text evidence="1">The sequence shown here is derived from an EMBL/GenBank/DDBJ whole genome shotgun (WGS) entry which is preliminary data.</text>
</comment>
<proteinExistence type="predicted"/>
<organism evidence="1 2">
    <name type="scientific">Alkalibacterium kapii</name>
    <dbReference type="NCBI Taxonomy" id="426704"/>
    <lineage>
        <taxon>Bacteria</taxon>
        <taxon>Bacillati</taxon>
        <taxon>Bacillota</taxon>
        <taxon>Bacilli</taxon>
        <taxon>Lactobacillales</taxon>
        <taxon>Carnobacteriaceae</taxon>
        <taxon>Alkalibacterium</taxon>
    </lineage>
</organism>
<dbReference type="AlphaFoldDB" id="A0A511ATP0"/>
<reference evidence="1 2" key="1">
    <citation type="submission" date="2019-07" db="EMBL/GenBank/DDBJ databases">
        <title>Whole genome shotgun sequence of Alkalibacterium kapii NBRC 103247.</title>
        <authorList>
            <person name="Hosoyama A."/>
            <person name="Uohara A."/>
            <person name="Ohji S."/>
            <person name="Ichikawa N."/>
        </authorList>
    </citation>
    <scope>NUCLEOTIDE SEQUENCE [LARGE SCALE GENOMIC DNA]</scope>
    <source>
        <strain evidence="1 2">NBRC 103247</strain>
    </source>
</reference>
<dbReference type="EMBL" id="BJUY01000002">
    <property type="protein sequence ID" value="GEK90693.1"/>
    <property type="molecule type" value="Genomic_DNA"/>
</dbReference>
<protein>
    <submittedName>
        <fullName evidence="1">Uncharacterized protein</fullName>
    </submittedName>
</protein>
<evidence type="ECO:0000313" key="2">
    <source>
        <dbReference type="Proteomes" id="UP000321662"/>
    </source>
</evidence>
<sequence>MKNVSVIMLLLIGLSTLPGCSTENKIEMMKTKPSTYILIESNEEVQEPPLNYVVVPKAETLSVLYDVGADYEDFKLDEYSVTEKIVTLGFNDQEVTLTSISEQQYEDANGNVYELSIVSDEE</sequence>
<dbReference type="RefSeq" id="WP_146923117.1">
    <property type="nucleotide sequence ID" value="NZ_BJUY01000002.1"/>
</dbReference>
<dbReference type="Proteomes" id="UP000321662">
    <property type="component" value="Unassembled WGS sequence"/>
</dbReference>
<dbReference type="OrthoDB" id="2170417at2"/>
<gene>
    <name evidence="1" type="ORF">AKA01nite_03150</name>
</gene>
<evidence type="ECO:0000313" key="1">
    <source>
        <dbReference type="EMBL" id="GEK90693.1"/>
    </source>
</evidence>
<accession>A0A511ATP0</accession>